<evidence type="ECO:0000256" key="10">
    <source>
        <dbReference type="PIRSR" id="PIRSR038994-1"/>
    </source>
</evidence>
<protein>
    <recommendedName>
        <fullName evidence="3">N-acetylglucosamine-6-phosphate deacetylase</fullName>
        <ecNumber evidence="2">3.5.1.25</ecNumber>
    </recommendedName>
</protein>
<comment type="similarity">
    <text evidence="1 9">Belongs to the metallo-dependent hydrolases superfamily. NagA family.</text>
</comment>
<organism evidence="13 14">
    <name type="scientific">Ligilactobacillus acidipiscis</name>
    <dbReference type="NCBI Taxonomy" id="89059"/>
    <lineage>
        <taxon>Bacteria</taxon>
        <taxon>Bacillati</taxon>
        <taxon>Bacillota</taxon>
        <taxon>Bacilli</taxon>
        <taxon>Lactobacillales</taxon>
        <taxon>Lactobacillaceae</taxon>
        <taxon>Ligilactobacillus</taxon>
    </lineage>
</organism>
<dbReference type="RefSeq" id="WP_029605072.1">
    <property type="nucleotide sequence ID" value="NZ_JQBK01000038.1"/>
</dbReference>
<dbReference type="Gene3D" id="3.20.20.140">
    <property type="entry name" value="Metal-dependent hydrolases"/>
    <property type="match status" value="1"/>
</dbReference>
<evidence type="ECO:0000313" key="14">
    <source>
        <dbReference type="Proteomes" id="UP000051491"/>
    </source>
</evidence>
<accession>A0A0R2K955</accession>
<evidence type="ECO:0000256" key="3">
    <source>
        <dbReference type="ARBA" id="ARBA00018029"/>
    </source>
</evidence>
<proteinExistence type="inferred from homology"/>
<comment type="cofactor">
    <cofactor evidence="11">
        <name>a divalent metal cation</name>
        <dbReference type="ChEBI" id="CHEBI:60240"/>
    </cofactor>
    <text evidence="11">Binds 1 divalent metal cation per subunit.</text>
</comment>
<feature type="domain" description="Amidohydrolase-related" evidence="12">
    <location>
        <begin position="49"/>
        <end position="377"/>
    </location>
</feature>
<feature type="binding site" evidence="11">
    <location>
        <position position="214"/>
    </location>
    <ligand>
        <name>Zn(2+)</name>
        <dbReference type="ChEBI" id="CHEBI:29105"/>
    </ligand>
</feature>
<dbReference type="Pfam" id="PF01979">
    <property type="entry name" value="Amidohydro_1"/>
    <property type="match status" value="1"/>
</dbReference>
<dbReference type="EMBL" id="JQBK01000038">
    <property type="protein sequence ID" value="KRN83756.1"/>
    <property type="molecule type" value="Genomic_DNA"/>
</dbReference>
<evidence type="ECO:0000256" key="1">
    <source>
        <dbReference type="ARBA" id="ARBA00010716"/>
    </source>
</evidence>
<evidence type="ECO:0000256" key="7">
    <source>
        <dbReference type="ARBA" id="ARBA00047647"/>
    </source>
</evidence>
<evidence type="ECO:0000313" key="13">
    <source>
        <dbReference type="EMBL" id="KRN83756.1"/>
    </source>
</evidence>
<evidence type="ECO:0000256" key="6">
    <source>
        <dbReference type="ARBA" id="ARBA00023277"/>
    </source>
</evidence>
<dbReference type="PATRIC" id="fig|89059.3.peg.1453"/>
<dbReference type="OrthoDB" id="9776488at2"/>
<keyword evidence="4 11" id="KW-0479">Metal-binding</keyword>
<comment type="catalytic activity">
    <reaction evidence="7">
        <text>N-acetyl-D-glucosamine 6-phosphate + H2O = D-glucosamine 6-phosphate + acetate</text>
        <dbReference type="Rhea" id="RHEA:22936"/>
        <dbReference type="ChEBI" id="CHEBI:15377"/>
        <dbReference type="ChEBI" id="CHEBI:30089"/>
        <dbReference type="ChEBI" id="CHEBI:57513"/>
        <dbReference type="ChEBI" id="CHEBI:58725"/>
        <dbReference type="EC" id="3.5.1.25"/>
    </reaction>
</comment>
<comment type="caution">
    <text evidence="13">The sequence shown here is derived from an EMBL/GenBank/DDBJ whole genome shotgun (WGS) entry which is preliminary data.</text>
</comment>
<feature type="binding site" evidence="11">
    <location>
        <position position="193"/>
    </location>
    <ligand>
        <name>Zn(2+)</name>
        <dbReference type="ChEBI" id="CHEBI:29105"/>
    </ligand>
</feature>
<gene>
    <name evidence="13" type="ORF">IV43_GL001351</name>
</gene>
<dbReference type="AlphaFoldDB" id="A0A0R2K955"/>
<dbReference type="Gene3D" id="2.30.40.10">
    <property type="entry name" value="Urease, subunit C, domain 1"/>
    <property type="match status" value="1"/>
</dbReference>
<dbReference type="PIRSF" id="PIRSF038994">
    <property type="entry name" value="NagA"/>
    <property type="match status" value="1"/>
</dbReference>
<dbReference type="Proteomes" id="UP000051491">
    <property type="component" value="Unassembled WGS sequence"/>
</dbReference>
<dbReference type="FunFam" id="3.20.20.140:FF:000004">
    <property type="entry name" value="N-acetylglucosamine-6-phosphate deacetylase"/>
    <property type="match status" value="1"/>
</dbReference>
<keyword evidence="6 9" id="KW-0119">Carbohydrate metabolism</keyword>
<reference evidence="13 14" key="1">
    <citation type="journal article" date="2015" name="Genome Announc.">
        <title>Expanding the biotechnology potential of lactobacilli through comparative genomics of 213 strains and associated genera.</title>
        <authorList>
            <person name="Sun Z."/>
            <person name="Harris H.M."/>
            <person name="McCann A."/>
            <person name="Guo C."/>
            <person name="Argimon S."/>
            <person name="Zhang W."/>
            <person name="Yang X."/>
            <person name="Jeffery I.B."/>
            <person name="Cooney J.C."/>
            <person name="Kagawa T.F."/>
            <person name="Liu W."/>
            <person name="Song Y."/>
            <person name="Salvetti E."/>
            <person name="Wrobel A."/>
            <person name="Rasinkangas P."/>
            <person name="Parkhill J."/>
            <person name="Rea M.C."/>
            <person name="O'Sullivan O."/>
            <person name="Ritari J."/>
            <person name="Douillard F.P."/>
            <person name="Paul Ross R."/>
            <person name="Yang R."/>
            <person name="Briner A.E."/>
            <person name="Felis G.E."/>
            <person name="de Vos W.M."/>
            <person name="Barrangou R."/>
            <person name="Klaenhammer T.R."/>
            <person name="Caufield P.W."/>
            <person name="Cui Y."/>
            <person name="Zhang H."/>
            <person name="O'Toole P.W."/>
        </authorList>
    </citation>
    <scope>NUCLEOTIDE SEQUENCE [LARGE SCALE GENOMIC DNA]</scope>
    <source>
        <strain evidence="13 14">DSM 15353</strain>
    </source>
</reference>
<dbReference type="SUPFAM" id="SSF51556">
    <property type="entry name" value="Metallo-dependent hydrolases"/>
    <property type="match status" value="1"/>
</dbReference>
<dbReference type="GO" id="GO:0006046">
    <property type="term" value="P:N-acetylglucosamine catabolic process"/>
    <property type="evidence" value="ECO:0007669"/>
    <property type="project" value="TreeGrafter"/>
</dbReference>
<evidence type="ECO:0000256" key="8">
    <source>
        <dbReference type="ARBA" id="ARBA00060590"/>
    </source>
</evidence>
<dbReference type="InterPro" id="IPR011059">
    <property type="entry name" value="Metal-dep_hydrolase_composite"/>
</dbReference>
<evidence type="ECO:0000256" key="2">
    <source>
        <dbReference type="ARBA" id="ARBA00011899"/>
    </source>
</evidence>
<dbReference type="EC" id="3.5.1.25" evidence="2"/>
<dbReference type="InterPro" id="IPR006680">
    <property type="entry name" value="Amidohydro-rel"/>
</dbReference>
<sequence length="382" mass="41036">MHYYIHAAKFILASGLSEQGFLEIIEGKFGKYTKTRPVDTRIVDLGESIVAPGLVDTHIHGYNNHDVMDNDFTGLNEISKGLLSCGVTAFLPTTLTAGADTLNEICKMISSRYKEVKGARIKGIFFEGPFFTTEHKGAQNPRFMSDPSLTAFRRWQDSAQGLLKKIALAPERHGAADFIENVSGSGTKVAIGHSSATYEEALEAVYAGANIFVHTFNGMSGLNHHAPGMVGAAMDTPNTYAELICDGHHVESGAANLLIQEKGIDHVALVTDCMSAGGRRAGEYVLGEFPVIVKDGAARLKDGGSLAGSVLKLLQAVQNLVQWGRVSLYDAFKMASYVPAVSVGIEDECGLIAAGREADFIVVDENINLQSTYLAGKEVYSK</sequence>
<evidence type="ECO:0000256" key="9">
    <source>
        <dbReference type="PIRNR" id="PIRNR038994"/>
    </source>
</evidence>
<dbReference type="PANTHER" id="PTHR11113">
    <property type="entry name" value="N-ACETYLGLUCOSAMINE-6-PHOSPHATE DEACETYLASE"/>
    <property type="match status" value="1"/>
</dbReference>
<evidence type="ECO:0000256" key="11">
    <source>
        <dbReference type="PIRSR" id="PIRSR038994-3"/>
    </source>
</evidence>
<dbReference type="SUPFAM" id="SSF51338">
    <property type="entry name" value="Composite domain of metallo-dependent hydrolases"/>
    <property type="match status" value="1"/>
</dbReference>
<evidence type="ECO:0000256" key="5">
    <source>
        <dbReference type="ARBA" id="ARBA00022801"/>
    </source>
</evidence>
<comment type="pathway">
    <text evidence="8">Amino-sugar metabolism; N-acetylneuraminate degradation; D-fructose 6-phosphate from N-acetylneuraminate: step 4/5.</text>
</comment>
<name>A0A0R2K955_9LACO</name>
<evidence type="ECO:0000256" key="4">
    <source>
        <dbReference type="ARBA" id="ARBA00022723"/>
    </source>
</evidence>
<evidence type="ECO:0000259" key="12">
    <source>
        <dbReference type="Pfam" id="PF01979"/>
    </source>
</evidence>
<keyword evidence="5 9" id="KW-0378">Hydrolase</keyword>
<dbReference type="GO" id="GO:0046872">
    <property type="term" value="F:metal ion binding"/>
    <property type="evidence" value="ECO:0007669"/>
    <property type="project" value="UniProtKB-KW"/>
</dbReference>
<dbReference type="GO" id="GO:0008448">
    <property type="term" value="F:N-acetylglucosamine-6-phosphate deacetylase activity"/>
    <property type="evidence" value="ECO:0007669"/>
    <property type="project" value="UniProtKB-EC"/>
</dbReference>
<dbReference type="STRING" id="89059.LAC1533_0017"/>
<feature type="active site" description="Proton donor/acceptor" evidence="10">
    <location>
        <position position="272"/>
    </location>
</feature>
<feature type="binding site" evidence="11">
    <location>
        <position position="127"/>
    </location>
    <ligand>
        <name>Zn(2+)</name>
        <dbReference type="ChEBI" id="CHEBI:29105"/>
    </ligand>
</feature>
<dbReference type="InterPro" id="IPR032466">
    <property type="entry name" value="Metal_Hydrolase"/>
</dbReference>
<dbReference type="InterPro" id="IPR003764">
    <property type="entry name" value="GlcNAc_6-P_deAcase"/>
</dbReference>
<dbReference type="CDD" id="cd00854">
    <property type="entry name" value="NagA"/>
    <property type="match status" value="1"/>
</dbReference>
<dbReference type="PANTHER" id="PTHR11113:SF14">
    <property type="entry name" value="N-ACETYLGLUCOSAMINE-6-PHOSPHATE DEACETYLASE"/>
    <property type="match status" value="1"/>
</dbReference>
<dbReference type="NCBIfam" id="TIGR00221">
    <property type="entry name" value="nagA"/>
    <property type="match status" value="1"/>
</dbReference>